<feature type="domain" description="Flagellar basal-body/hook protein C-terminal" evidence="10">
    <location>
        <begin position="547"/>
        <end position="586"/>
    </location>
</feature>
<evidence type="ECO:0000259" key="10">
    <source>
        <dbReference type="Pfam" id="PF06429"/>
    </source>
</evidence>
<keyword evidence="6 7" id="KW-0975">Bacterial flagellum</keyword>
<evidence type="ECO:0000256" key="5">
    <source>
        <dbReference type="ARBA" id="ARBA00022525"/>
    </source>
</evidence>
<keyword evidence="8" id="KW-0175">Coiled coil</keyword>
<keyword evidence="12" id="KW-0966">Cell projection</keyword>
<dbReference type="InterPro" id="IPR002371">
    <property type="entry name" value="FlgK"/>
</dbReference>
<dbReference type="Proteomes" id="UP001165652">
    <property type="component" value="Unassembled WGS sequence"/>
</dbReference>
<keyword evidence="12" id="KW-0969">Cilium</keyword>
<comment type="caution">
    <text evidence="12">The sequence shown here is derived from an EMBL/GenBank/DDBJ whole genome shotgun (WGS) entry which is preliminary data.</text>
</comment>
<dbReference type="PRINTS" id="PR01005">
    <property type="entry name" value="FLGHOOKAP1"/>
</dbReference>
<evidence type="ECO:0000259" key="9">
    <source>
        <dbReference type="Pfam" id="PF00460"/>
    </source>
</evidence>
<dbReference type="InterPro" id="IPR053927">
    <property type="entry name" value="FlgK_helical"/>
</dbReference>
<accession>A0ABT5JAR8</accession>
<keyword evidence="5 7" id="KW-0964">Secreted</keyword>
<dbReference type="Pfam" id="PF00460">
    <property type="entry name" value="Flg_bb_rod"/>
    <property type="match status" value="1"/>
</dbReference>
<evidence type="ECO:0000256" key="1">
    <source>
        <dbReference type="ARBA" id="ARBA00004117"/>
    </source>
</evidence>
<protein>
    <recommendedName>
        <fullName evidence="4 7">Flagellar hook-associated protein 1</fullName>
        <shortName evidence="7">HAP1</shortName>
    </recommendedName>
</protein>
<gene>
    <name evidence="7 12" type="primary">flgK</name>
    <name evidence="12" type="ORF">PQJ73_13880</name>
</gene>
<evidence type="ECO:0000256" key="6">
    <source>
        <dbReference type="ARBA" id="ARBA00023143"/>
    </source>
</evidence>
<dbReference type="EMBL" id="JAQQLI010000019">
    <property type="protein sequence ID" value="MDC7786778.1"/>
    <property type="molecule type" value="Genomic_DNA"/>
</dbReference>
<dbReference type="RefSeq" id="WP_272777624.1">
    <property type="nucleotide sequence ID" value="NZ_JAQQLI010000019.1"/>
</dbReference>
<dbReference type="InterPro" id="IPR001444">
    <property type="entry name" value="Flag_bb_rod_N"/>
</dbReference>
<organism evidence="12 13">
    <name type="scientific">Rhodoplanes tepidamans</name>
    <name type="common">Rhodoplanes cryptolactis</name>
    <dbReference type="NCBI Taxonomy" id="200616"/>
    <lineage>
        <taxon>Bacteria</taxon>
        <taxon>Pseudomonadati</taxon>
        <taxon>Pseudomonadota</taxon>
        <taxon>Alphaproteobacteria</taxon>
        <taxon>Hyphomicrobiales</taxon>
        <taxon>Nitrobacteraceae</taxon>
        <taxon>Rhodoplanes</taxon>
    </lineage>
</organism>
<sequence>MSLAVARNIALSSLMTAQTRISVTSTNIANADTDGYTRKSAAQSTMVTAGVGTGVEVTGISSTVSKMLISSLVDSETRLGAATTMEEYTSLLQQVYGATSSDSDSTSGTSIANGIADLASALTELTDTPESETLQAQVIDTLDSLAAQFRTASGSIQNLRSNADEEIDNAVDEINQSMSDIDSLNERIVAASASGADISDLVDQRNTALQTLGGLMNVTWFTNSNNEVHVYTTGGKVLVDSTVHELSYASASTVTSDTVYSETPPSGFSGIVVDGVDITSHVTSGEVGALIDLRDEILPDAQTDLDMLASTLADALNQVHNQGAALPAPASLTGTTVVAGTDSLGATGTVRFAVVDQDGALVSYEDIDLSTLSTVDDLVSAIDSVDGLSATLDSAGRLVVTSDDTSYGVAINEMDSAVGTDEQGLSDWFGLNDLVDGDSASNFVVRSDILANTSLLAISQLDDSATLTTGETVLASGSATIADGLLDLFESNHSFDAAGNLGNAKTSFATYAAEVVGAAATQYSSASSELSTADALQSSVTDAIASKSGVNLDEETNLLSELQTQYEAAAQVMSIVNELFSTLLDMVSSA</sequence>
<evidence type="ECO:0000256" key="8">
    <source>
        <dbReference type="SAM" id="Coils"/>
    </source>
</evidence>
<dbReference type="PANTHER" id="PTHR30033">
    <property type="entry name" value="FLAGELLAR HOOK-ASSOCIATED PROTEIN 1"/>
    <property type="match status" value="1"/>
</dbReference>
<evidence type="ECO:0000256" key="3">
    <source>
        <dbReference type="ARBA" id="ARBA00009677"/>
    </source>
</evidence>
<proteinExistence type="inferred from homology"/>
<dbReference type="InterPro" id="IPR010930">
    <property type="entry name" value="Flg_bb/hook_C_dom"/>
</dbReference>
<comment type="similarity">
    <text evidence="3 7">Belongs to the flagella basal body rod proteins family.</text>
</comment>
<comment type="subcellular location">
    <subcellularLocation>
        <location evidence="1">Bacterial flagellum basal body</location>
    </subcellularLocation>
    <subcellularLocation>
        <location evidence="2 7">Secreted</location>
    </subcellularLocation>
</comment>
<keyword evidence="13" id="KW-1185">Reference proteome</keyword>
<evidence type="ECO:0000256" key="7">
    <source>
        <dbReference type="RuleBase" id="RU362065"/>
    </source>
</evidence>
<evidence type="ECO:0000259" key="11">
    <source>
        <dbReference type="Pfam" id="PF22638"/>
    </source>
</evidence>
<evidence type="ECO:0000256" key="4">
    <source>
        <dbReference type="ARBA" id="ARBA00016244"/>
    </source>
</evidence>
<dbReference type="Pfam" id="PF22638">
    <property type="entry name" value="FlgK_D1"/>
    <property type="match status" value="1"/>
</dbReference>
<dbReference type="PANTHER" id="PTHR30033:SF1">
    <property type="entry name" value="FLAGELLAR HOOK-ASSOCIATED PROTEIN 1"/>
    <property type="match status" value="1"/>
</dbReference>
<feature type="domain" description="Flagellar basal body rod protein N-terminal" evidence="9">
    <location>
        <begin position="8"/>
        <end position="37"/>
    </location>
</feature>
<evidence type="ECO:0000313" key="12">
    <source>
        <dbReference type="EMBL" id="MDC7786778.1"/>
    </source>
</evidence>
<reference evidence="12" key="2">
    <citation type="submission" date="2023-02" db="EMBL/GenBank/DDBJ databases">
        <authorList>
            <person name="Rayyan A."/>
            <person name="Meyer T."/>
            <person name="Kyndt J.A."/>
        </authorList>
    </citation>
    <scope>NUCLEOTIDE SEQUENCE</scope>
    <source>
        <strain evidence="12">DSM 9987</strain>
    </source>
</reference>
<feature type="domain" description="Flagellar hook-associated protein FlgK helical" evidence="11">
    <location>
        <begin position="106"/>
        <end position="326"/>
    </location>
</feature>
<dbReference type="Pfam" id="PF06429">
    <property type="entry name" value="Flg_bbr_C"/>
    <property type="match status" value="1"/>
</dbReference>
<evidence type="ECO:0000256" key="2">
    <source>
        <dbReference type="ARBA" id="ARBA00004613"/>
    </source>
</evidence>
<dbReference type="NCBIfam" id="TIGR02492">
    <property type="entry name" value="flgK_ends"/>
    <property type="match status" value="1"/>
</dbReference>
<keyword evidence="12" id="KW-0282">Flagellum</keyword>
<name>A0ABT5JAR8_RHOTP</name>
<feature type="coiled-coil region" evidence="8">
    <location>
        <begin position="160"/>
        <end position="187"/>
    </location>
</feature>
<evidence type="ECO:0000313" key="13">
    <source>
        <dbReference type="Proteomes" id="UP001165652"/>
    </source>
</evidence>
<reference evidence="12" key="1">
    <citation type="journal article" date="2023" name="Microbiol Resour">
        <title>Genome Sequences of Rhodoplanes serenus and Two Thermotolerant Strains, Rhodoplanes tepidamans and 'Rhodoplanes cryptolactis,' Further Refine the Genus.</title>
        <authorList>
            <person name="Rayyan A.A."/>
            <person name="Kyndt J.A."/>
        </authorList>
    </citation>
    <scope>NUCLEOTIDE SEQUENCE</scope>
    <source>
        <strain evidence="12">DSM 9987</strain>
    </source>
</reference>
<dbReference type="SUPFAM" id="SSF64518">
    <property type="entry name" value="Phase 1 flagellin"/>
    <property type="match status" value="1"/>
</dbReference>